<dbReference type="Pfam" id="PF05036">
    <property type="entry name" value="SPOR"/>
    <property type="match status" value="1"/>
</dbReference>
<dbReference type="KEGG" id="moc:BB934_23430"/>
<feature type="domain" description="SPOR" evidence="2">
    <location>
        <begin position="390"/>
        <end position="472"/>
    </location>
</feature>
<dbReference type="SUPFAM" id="SSF110997">
    <property type="entry name" value="Sporulation related repeat"/>
    <property type="match status" value="1"/>
</dbReference>
<evidence type="ECO:0000313" key="3">
    <source>
        <dbReference type="EMBL" id="ANY80816.1"/>
    </source>
</evidence>
<dbReference type="InterPro" id="IPR036680">
    <property type="entry name" value="SPOR-like_sf"/>
</dbReference>
<dbReference type="AlphaFoldDB" id="A0A1B2ELF6"/>
<feature type="compositionally biased region" description="Low complexity" evidence="1">
    <location>
        <begin position="326"/>
        <end position="368"/>
    </location>
</feature>
<organism evidence="3">
    <name type="scientific">Microvirga ossetica</name>
    <dbReference type="NCBI Taxonomy" id="1882682"/>
    <lineage>
        <taxon>Bacteria</taxon>
        <taxon>Pseudomonadati</taxon>
        <taxon>Pseudomonadota</taxon>
        <taxon>Alphaproteobacteria</taxon>
        <taxon>Hyphomicrobiales</taxon>
        <taxon>Methylobacteriaceae</taxon>
        <taxon>Microvirga</taxon>
    </lineage>
</organism>
<name>A0A1B2ELF6_9HYPH</name>
<feature type="region of interest" description="Disordered" evidence="1">
    <location>
        <begin position="326"/>
        <end position="386"/>
    </location>
</feature>
<accession>A0A1B2ELF6</accession>
<proteinExistence type="predicted"/>
<dbReference type="PROSITE" id="PS51724">
    <property type="entry name" value="SPOR"/>
    <property type="match status" value="1"/>
</dbReference>
<feature type="compositionally biased region" description="Low complexity" evidence="1">
    <location>
        <begin position="375"/>
        <end position="386"/>
    </location>
</feature>
<evidence type="ECO:0000259" key="2">
    <source>
        <dbReference type="PROSITE" id="PS51724"/>
    </source>
</evidence>
<dbReference type="InterPro" id="IPR007730">
    <property type="entry name" value="SPOR-like_dom"/>
</dbReference>
<dbReference type="OrthoDB" id="7338235at2"/>
<gene>
    <name evidence="3" type="ORF">BB934_23430</name>
</gene>
<dbReference type="EMBL" id="CP016616">
    <property type="protein sequence ID" value="ANY80816.1"/>
    <property type="molecule type" value="Genomic_DNA"/>
</dbReference>
<evidence type="ECO:0000256" key="1">
    <source>
        <dbReference type="SAM" id="MobiDB-lite"/>
    </source>
</evidence>
<reference evidence="3" key="1">
    <citation type="submission" date="2016-07" db="EMBL/GenBank/DDBJ databases">
        <title>Microvirga ossetica sp. nov. a new species of rhizobia isolated from root nodules of the legume species Vicia alpestris Steven originated from North Ossetia region in the Caucasus.</title>
        <authorList>
            <person name="Safronova V.I."/>
            <person name="Kuznetsova I.G."/>
            <person name="Sazanova A.L."/>
            <person name="Belimov A."/>
            <person name="Andronov E."/>
            <person name="Osledkin Y.S."/>
            <person name="Onishchuk O.P."/>
            <person name="Kurchak O.N."/>
            <person name="Shaposhnikov A.I."/>
            <person name="Willems A."/>
            <person name="Tikhonovich I.A."/>
        </authorList>
    </citation>
    <scope>NUCLEOTIDE SEQUENCE [LARGE SCALE GENOMIC DNA]</scope>
    <source>
        <strain evidence="3">V5/3M</strain>
    </source>
</reference>
<dbReference type="RefSeq" id="WP_099511887.1">
    <property type="nucleotide sequence ID" value="NZ_CP016616.1"/>
</dbReference>
<protein>
    <recommendedName>
        <fullName evidence="2">SPOR domain-containing protein</fullName>
    </recommendedName>
</protein>
<dbReference type="Gene3D" id="3.30.70.1070">
    <property type="entry name" value="Sporulation related repeat"/>
    <property type="match status" value="1"/>
</dbReference>
<sequence length="472" mass="49173">MSESVKPRFAIDLNEIERQLAQAGNPHPQQAPVGRSDPLAELARIVGQDDPFQSILANDGSARPRQQGASIDDLFAVRDTMTPNPREVPVRAPQALHAVPSYGHDAYPQGAVRHHEQYAQEPAPQHQDAYGNEAYAQDYYADQAAQYPDQDYDRDQDYVPVEKPRSRKGVITIAAVIGAVVLGGGGAYLASGSAAITGGEPPLIKANNEPTKVQPQNPGGVEIPNQNKQIYERANQSGATKVVNREEQPVDVQQAVRMNGNAVADATGGTVPGVSVKPQQTASLNLGEPRKVRTVTIRPDGTVAGAEPPAAQPVATASAGAMTLPPQAQAAHPAPVASAQPRAAASTPVAAASTPASTPKPAPAAATPASPPAPQQMASVQPAAPVAAETTSTGGFAVQLGLANSEAAAQTAFASYQRKYPDLQGKPAMIRKAEVNGNTIFRVRVGPLPKEEASSLCSKLQGQGGQCFVTKN</sequence>
<dbReference type="GO" id="GO:0042834">
    <property type="term" value="F:peptidoglycan binding"/>
    <property type="evidence" value="ECO:0007669"/>
    <property type="project" value="InterPro"/>
</dbReference>